<protein>
    <submittedName>
        <fullName evidence="2">Uncharacterized protein</fullName>
    </submittedName>
</protein>
<proteinExistence type="predicted"/>
<sequence>MWKGNNNQISAKQFYLIIRMVEGDSILIKSDFKNLESKRAEFTSDILDSLIRQGEFKHKQSGQIAKAYLKEYPFLKAIQRYDRDDLALAISNHYYPKLVGVDILHITQMTACEAVSVAQAMLIDFNPTSKRMDGTEELGEFTKYAGKPGTFFNAVETRRSFQHQTLYKRPFDESERYALLGLDKPLMAQPEAISDVPEHTPEQTVVETGIELETVEPDAFEADDWGYEDSDESNHEDQDYLDGALPDDSDKDDEYEEIDDDDLNRYI</sequence>
<organism evidence="2 3">
    <name type="scientific">Pseudomonas putida (strain DOT-T1E)</name>
    <dbReference type="NCBI Taxonomy" id="1196325"/>
    <lineage>
        <taxon>Bacteria</taxon>
        <taxon>Pseudomonadati</taxon>
        <taxon>Pseudomonadota</taxon>
        <taxon>Gammaproteobacteria</taxon>
        <taxon>Pseudomonadales</taxon>
        <taxon>Pseudomonadaceae</taxon>
        <taxon>Pseudomonas</taxon>
    </lineage>
</organism>
<reference evidence="3" key="1">
    <citation type="journal article" date="2013" name="Microb. Biotechnol.">
        <title>Metabolic potential of the organic-solvent tolerant Pseudomonas putida DOT-T1E deduced from its annotated genome.</title>
        <authorList>
            <person name="Udaondo Z."/>
            <person name="Molina L."/>
            <person name="Daniels C."/>
            <person name="Gomez M.J."/>
            <person name="Molina-Henares M.A."/>
            <person name="Matilla M.A."/>
            <person name="Roca A."/>
            <person name="Fernandez M."/>
            <person name="Duque E."/>
            <person name="Segura A."/>
            <person name="Ramos J.L."/>
        </authorList>
    </citation>
    <scope>NUCLEOTIDE SEQUENCE [LARGE SCALE GENOMIC DNA]</scope>
    <source>
        <strain evidence="3">DOT-T1E</strain>
    </source>
</reference>
<dbReference type="AlphaFoldDB" id="I7BX45"/>
<feature type="region of interest" description="Disordered" evidence="1">
    <location>
        <begin position="212"/>
        <end position="267"/>
    </location>
</feature>
<evidence type="ECO:0000313" key="2">
    <source>
        <dbReference type="EMBL" id="AFO48747.1"/>
    </source>
</evidence>
<feature type="compositionally biased region" description="Acidic residues" evidence="1">
    <location>
        <begin position="213"/>
        <end position="231"/>
    </location>
</feature>
<dbReference type="HOGENOM" id="CLU_1041567_0_0_6"/>
<dbReference type="EMBL" id="CP003734">
    <property type="protein sequence ID" value="AFO48747.1"/>
    <property type="molecule type" value="Genomic_DNA"/>
</dbReference>
<evidence type="ECO:0000313" key="3">
    <source>
        <dbReference type="Proteomes" id="UP000006503"/>
    </source>
</evidence>
<dbReference type="KEGG" id="ppx:T1E_2908"/>
<dbReference type="Proteomes" id="UP000006503">
    <property type="component" value="Chromosome"/>
</dbReference>
<accession>I7BX45</accession>
<name>I7BX45_PSEPT</name>
<feature type="compositionally biased region" description="Acidic residues" evidence="1">
    <location>
        <begin position="245"/>
        <end position="267"/>
    </location>
</feature>
<evidence type="ECO:0000256" key="1">
    <source>
        <dbReference type="SAM" id="MobiDB-lite"/>
    </source>
</evidence>
<gene>
    <name evidence="2" type="ordered locus">T1E_2908</name>
</gene>